<dbReference type="STRING" id="1602171.ST44_07665"/>
<dbReference type="Proteomes" id="UP000032046">
    <property type="component" value="Unassembled WGS sequence"/>
</dbReference>
<dbReference type="RefSeq" id="WP_042519356.1">
    <property type="nucleotide sequence ID" value="NZ_JXQK01000055.1"/>
</dbReference>
<name>A0A0D0HCK8_9BACT</name>
<evidence type="ECO:0000256" key="2">
    <source>
        <dbReference type="SAM" id="SignalP"/>
    </source>
</evidence>
<feature type="chain" id="PRO_5002223282" description="Carboxypeptidase regulatory-like domain-containing protein" evidence="2">
    <location>
        <begin position="23"/>
        <end position="784"/>
    </location>
</feature>
<organism evidence="3 4">
    <name type="scientific">Prevotella pectinovora</name>
    <dbReference type="NCBI Taxonomy" id="1602169"/>
    <lineage>
        <taxon>Bacteria</taxon>
        <taxon>Pseudomonadati</taxon>
        <taxon>Bacteroidota</taxon>
        <taxon>Bacteroidia</taxon>
        <taxon>Bacteroidales</taxon>
        <taxon>Prevotellaceae</taxon>
        <taxon>Prevotella</taxon>
    </lineage>
</organism>
<evidence type="ECO:0000313" key="3">
    <source>
        <dbReference type="EMBL" id="KIP62342.1"/>
    </source>
</evidence>
<dbReference type="SUPFAM" id="SSF49464">
    <property type="entry name" value="Carboxypeptidase regulatory domain-like"/>
    <property type="match status" value="3"/>
</dbReference>
<sequence>MKKINYILTLLLLAVGVTWAKADDQTLALGNYDDLTAYDWDENQTYQGSWWMVAPTQLQVKHTGAQIIYTKEQLASMKGKEIKGISFKYYNLAAFQAYPRTINVWVKEIDDNAFVYNEAKKSYCYFEYSDATKAATDFTFDTDFVDAYNENGDLAINFNTPFAYSGEKNLLVTITFDGEDVTDSSTDIEFYFNTDAPNLAMSTCSDNTTFADFNESEDWPYANGGGSTISHATKLSQPLTRFTYQEASKPVVKPAELSGSVKCGESAIAGAKVVLTSGETSLEATSDAEGAYTINIPAEDIDKEYTLTATAEGYDDYSAAEPVKFTSGEKKSLNIEMTKKDVPSELSGKVKSNDDNAPVAGAVITLTSGDNKYSTTSDESGNYTMTVVKSEETYTLTAKAEGYEDKTIADVTFAPGEPKTQDITMIKIDNPATMQGKVTCNDEPVEGAVVRIAAKDNKYVTYSATTTADGSYSIKVVKSEKTYTLTVTDGECEDYTEDNITFTPGETTTKNISLTKTPEPENSVTLGKYNKMLKDGTEEDVYEGHGFSWAAAPTNFTHQYTGSEIIYTKEQLAKMAGKAITKVNFVFHNESAYDACPRTVKVWVKEIDSDAFDYDDKAGRYKFYEYEDATVAIAGYEYEGELYNYAGGNGELELTFDQPLNYSGDKNLLMALTFEGENTCNVLDFNFFYNPDMKKKAMSYFSDRYTFGDYAETEDWPYLNDDCVNSLEQPVTRFFYTEADGIVDITTGNKTTVNADGKAYNLAGQRVGKSYKGITIQNGKKFVR</sequence>
<evidence type="ECO:0000313" key="4">
    <source>
        <dbReference type="Proteomes" id="UP000032046"/>
    </source>
</evidence>
<dbReference type="Gene3D" id="2.60.40.1120">
    <property type="entry name" value="Carboxypeptidase-like, regulatory domain"/>
    <property type="match status" value="3"/>
</dbReference>
<keyword evidence="4" id="KW-1185">Reference proteome</keyword>
<feature type="signal peptide" evidence="2">
    <location>
        <begin position="1"/>
        <end position="22"/>
    </location>
</feature>
<feature type="compositionally biased region" description="Polar residues" evidence="1">
    <location>
        <begin position="498"/>
        <end position="519"/>
    </location>
</feature>
<feature type="region of interest" description="Disordered" evidence="1">
    <location>
        <begin position="497"/>
        <end position="519"/>
    </location>
</feature>
<comment type="caution">
    <text evidence="3">The sequence shown here is derived from an EMBL/GenBank/DDBJ whole genome shotgun (WGS) entry which is preliminary data.</text>
</comment>
<dbReference type="EMBL" id="JXQK01000055">
    <property type="protein sequence ID" value="KIP62342.1"/>
    <property type="molecule type" value="Genomic_DNA"/>
</dbReference>
<proteinExistence type="predicted"/>
<evidence type="ECO:0000256" key="1">
    <source>
        <dbReference type="SAM" id="MobiDB-lite"/>
    </source>
</evidence>
<reference evidence="3 4" key="1">
    <citation type="submission" date="2015-01" db="EMBL/GenBank/DDBJ databases">
        <title>Comparative genomics of non-oral Prevotella species.</title>
        <authorList>
            <person name="Accetto T."/>
            <person name="Nograsek B."/>
            <person name="Avgustin G."/>
        </authorList>
    </citation>
    <scope>NUCLEOTIDE SEQUENCE [LARGE SCALE GENOMIC DNA]</scope>
    <source>
        <strain evidence="3 4">P5-119</strain>
    </source>
</reference>
<gene>
    <name evidence="3" type="ORF">ST44_07665</name>
</gene>
<keyword evidence="2" id="KW-0732">Signal</keyword>
<dbReference type="Pfam" id="PF13620">
    <property type="entry name" value="CarboxypepD_reg"/>
    <property type="match status" value="3"/>
</dbReference>
<evidence type="ECO:0008006" key="5">
    <source>
        <dbReference type="Google" id="ProtNLM"/>
    </source>
</evidence>
<protein>
    <recommendedName>
        <fullName evidence="5">Carboxypeptidase regulatory-like domain-containing protein</fullName>
    </recommendedName>
</protein>
<dbReference type="InterPro" id="IPR008969">
    <property type="entry name" value="CarboxyPept-like_regulatory"/>
</dbReference>
<accession>A0A0D0HCK8</accession>
<dbReference type="AlphaFoldDB" id="A0A0D0HCK8"/>